<dbReference type="Gene3D" id="3.40.50.300">
    <property type="entry name" value="P-loop containing nucleotide triphosphate hydrolases"/>
    <property type="match status" value="1"/>
</dbReference>
<protein>
    <submittedName>
        <fullName evidence="1">ATP-binding protein</fullName>
    </submittedName>
</protein>
<dbReference type="RefSeq" id="WP_190476094.1">
    <property type="nucleotide sequence ID" value="NZ_JACJSG010000032.1"/>
</dbReference>
<evidence type="ECO:0000313" key="1">
    <source>
        <dbReference type="EMBL" id="MBD2503230.1"/>
    </source>
</evidence>
<evidence type="ECO:0000313" key="2">
    <source>
        <dbReference type="Proteomes" id="UP000661112"/>
    </source>
</evidence>
<proteinExistence type="predicted"/>
<dbReference type="Proteomes" id="UP000661112">
    <property type="component" value="Unassembled WGS sequence"/>
</dbReference>
<dbReference type="PANTHER" id="PTHR34301:SF8">
    <property type="entry name" value="ATPASE DOMAIN-CONTAINING PROTEIN"/>
    <property type="match status" value="1"/>
</dbReference>
<comment type="caution">
    <text evidence="1">The sequence shown here is derived from an EMBL/GenBank/DDBJ whole genome shotgun (WGS) entry which is preliminary data.</text>
</comment>
<reference evidence="1 2" key="1">
    <citation type="journal article" date="2020" name="ISME J.">
        <title>Comparative genomics reveals insights into cyanobacterial evolution and habitat adaptation.</title>
        <authorList>
            <person name="Chen M.Y."/>
            <person name="Teng W.K."/>
            <person name="Zhao L."/>
            <person name="Hu C.X."/>
            <person name="Zhou Y.K."/>
            <person name="Han B.P."/>
            <person name="Song L.R."/>
            <person name="Shu W.S."/>
        </authorList>
    </citation>
    <scope>NUCLEOTIDE SEQUENCE [LARGE SCALE GENOMIC DNA]</scope>
    <source>
        <strain evidence="1 2">FACHB-119</strain>
    </source>
</reference>
<dbReference type="PANTHER" id="PTHR34301">
    <property type="entry name" value="DNA-BINDING PROTEIN-RELATED"/>
    <property type="match status" value="1"/>
</dbReference>
<gene>
    <name evidence="1" type="ORF">H6G83_21930</name>
</gene>
<dbReference type="InterPro" id="IPR027417">
    <property type="entry name" value="P-loop_NTPase"/>
</dbReference>
<sequence length="399" mass="45389">MAVQQRLRANPGGEIAPAEVFGRDRLIQGLWRVLERQSLVLSAERRMGKTCVVKKMTKEGKANYLTVYRDLEGVRSPIEFVEIIFQDVESHLSSVKRLATGTRKLLTELGGTEIAGMIKFPEVDAAHWKKLLMTMAEDLVKQLDNQKLTMVFFWDEMPLMLYNIKNRQGEDAAMEVLDALRSLRQMFPQLRMVFTGSIGLHNVLTGLKRAGYANDPTNDMNKQDVPPLALADAEELAYRLLAGEGIVSIDGRGTAKAIAKSVDGMPYFIHHIIDQLFTQNSNASAEKVEEIVSNYLIDPNDPWHLRYYSERIDVYYPNEQKPLALAILDILAVTQQPLPFEDLFNQLHSHIDNPDKEQTRSVLTLLECDHYVIRKLEGGLCFRFPLIQRSWRLHRGLAA</sequence>
<name>A0ABR8D7R7_9NOST</name>
<dbReference type="GO" id="GO:0005524">
    <property type="term" value="F:ATP binding"/>
    <property type="evidence" value="ECO:0007669"/>
    <property type="project" value="UniProtKB-KW"/>
</dbReference>
<organism evidence="1 2">
    <name type="scientific">Anabaena azotica FACHB-119</name>
    <dbReference type="NCBI Taxonomy" id="947527"/>
    <lineage>
        <taxon>Bacteria</taxon>
        <taxon>Bacillati</taxon>
        <taxon>Cyanobacteriota</taxon>
        <taxon>Cyanophyceae</taxon>
        <taxon>Nostocales</taxon>
        <taxon>Nostocaceae</taxon>
        <taxon>Anabaena</taxon>
        <taxon>Anabaena azotica</taxon>
    </lineage>
</organism>
<keyword evidence="1" id="KW-0547">Nucleotide-binding</keyword>
<dbReference type="EMBL" id="JACJSG010000032">
    <property type="protein sequence ID" value="MBD2503230.1"/>
    <property type="molecule type" value="Genomic_DNA"/>
</dbReference>
<keyword evidence="2" id="KW-1185">Reference proteome</keyword>
<keyword evidence="1" id="KW-0067">ATP-binding</keyword>
<accession>A0ABR8D7R7</accession>
<dbReference type="SUPFAM" id="SSF52540">
    <property type="entry name" value="P-loop containing nucleoside triphosphate hydrolases"/>
    <property type="match status" value="1"/>
</dbReference>